<name>A0ABD5IS58_9BACL</name>
<dbReference type="Proteomes" id="UP001339962">
    <property type="component" value="Unassembled WGS sequence"/>
</dbReference>
<proteinExistence type="predicted"/>
<evidence type="ECO:0008006" key="3">
    <source>
        <dbReference type="Google" id="ProtNLM"/>
    </source>
</evidence>
<accession>A0ABD5IS58</accession>
<comment type="caution">
    <text evidence="1">The sequence shown here is derived from an EMBL/GenBank/DDBJ whole genome shotgun (WGS) entry which is preliminary data.</text>
</comment>
<evidence type="ECO:0000313" key="1">
    <source>
        <dbReference type="EMBL" id="MED5050620.1"/>
    </source>
</evidence>
<protein>
    <recommendedName>
        <fullName evidence="3">Transposase</fullName>
    </recommendedName>
</protein>
<dbReference type="RefSeq" id="WP_328216773.1">
    <property type="nucleotide sequence ID" value="NZ_JARTLI010000002.1"/>
</dbReference>
<evidence type="ECO:0000313" key="2">
    <source>
        <dbReference type="Proteomes" id="UP001339962"/>
    </source>
</evidence>
<reference evidence="1 2" key="1">
    <citation type="submission" date="2023-03" db="EMBL/GenBank/DDBJ databases">
        <title>Bacillus Genome Sequencing.</title>
        <authorList>
            <person name="Dunlap C."/>
        </authorList>
    </citation>
    <scope>NUCLEOTIDE SEQUENCE [LARGE SCALE GENOMIC DNA]</scope>
    <source>
        <strain evidence="1 2">NRS-38</strain>
    </source>
</reference>
<organism evidence="1 2">
    <name type="scientific">Anoxybacteroides rupiense</name>
    <dbReference type="NCBI Taxonomy" id="311460"/>
    <lineage>
        <taxon>Bacteria</taxon>
        <taxon>Bacillati</taxon>
        <taxon>Bacillota</taxon>
        <taxon>Bacilli</taxon>
        <taxon>Bacillales</taxon>
        <taxon>Anoxybacillaceae</taxon>
        <taxon>Anoxybacteroides</taxon>
    </lineage>
</organism>
<dbReference type="AlphaFoldDB" id="A0ABD5IS58"/>
<gene>
    <name evidence="1" type="ORF">P9850_01885</name>
</gene>
<sequence>MSLAKAIVALERALKENSEEVAKAIYRFRKAMPARILILHCKSEIKKVEQLLKYTKHSKKRRKHERRLKWLQTELSSWYEVVGKNDPTRT</sequence>
<dbReference type="EMBL" id="JARTLI010000002">
    <property type="protein sequence ID" value="MED5050620.1"/>
    <property type="molecule type" value="Genomic_DNA"/>
</dbReference>